<dbReference type="EMBL" id="SEKV01000546">
    <property type="protein sequence ID" value="TFY55956.1"/>
    <property type="molecule type" value="Genomic_DNA"/>
</dbReference>
<evidence type="ECO:0000313" key="3">
    <source>
        <dbReference type="Proteomes" id="UP000298390"/>
    </source>
</evidence>
<proteinExistence type="predicted"/>
<dbReference type="Proteomes" id="UP000298390">
    <property type="component" value="Unassembled WGS sequence"/>
</dbReference>
<feature type="region of interest" description="Disordered" evidence="1">
    <location>
        <begin position="286"/>
        <end position="332"/>
    </location>
</feature>
<evidence type="ECO:0000313" key="2">
    <source>
        <dbReference type="EMBL" id="TFY55956.1"/>
    </source>
</evidence>
<reference evidence="2 3" key="1">
    <citation type="submission" date="2019-01" db="EMBL/GenBank/DDBJ databases">
        <title>Genome sequencing of the rare red list fungi Fomitopsis rosea.</title>
        <authorList>
            <person name="Buettner E."/>
            <person name="Kellner H."/>
        </authorList>
    </citation>
    <scope>NUCLEOTIDE SEQUENCE [LARGE SCALE GENOMIC DNA]</scope>
    <source>
        <strain evidence="2 3">DSM 105464</strain>
    </source>
</reference>
<sequence length="624" mass="70883">MTWIPAIDMVSVEVRARRDGRYGAADPLRWPQIYDPQYAYLCVLPDHFEQLSDHLDLPISTATDVAEDYYEHVDKVDNLGTPLVRLHPDRYSKLSADISMLKSRVWEFIQDDTATHANTAVGRLGPENIHAPLRNYVLSATEAVERMRSLPMTIKQFTWETREYQRYYVEAVAYTEFVTVYTERMLCRRAEAVDSRLIGAVSGDPVVVSRLYSAGIPVWFIRPWFHLLPDLKINDLVEPTLPGDRGVVTEDYDPPFATQYSGPPGIAHLVALHAFGMDVYQRGVADRPPIVPHSGDDNDGQRRPLSPDPLGDQDSAHTPPKPNAGRDHFVDPEHHLIPPSITQWAKALFRVDNDLARIRRDRLPGGYYCPNPATFAIANSLPRFLETWLTIRPAWLLYAADAVYANTPMPNLSKHVWNALLVMSDDQRRHAALQTTPPPGCNASTKARSEAMKLFGRFFPSSDFATPSTVKWFDIQVTTPIRKPDDNLVRKVVWELYELSFRLELSALDYKMRDMQSKPAPLRASRRSQLSSCFPDRRLVITHYPLANVGLAALHPHSLAVYVEALRRIMTTWPDTNSLQIPVRPEDTPQLILDVEHTVVSFYCQRFFDVCGRAAVIPHRLPAH</sequence>
<comment type="caution">
    <text evidence="2">The sequence shown here is derived from an EMBL/GenBank/DDBJ whole genome shotgun (WGS) entry which is preliminary data.</text>
</comment>
<organism evidence="2 3">
    <name type="scientific">Rhodofomes roseus</name>
    <dbReference type="NCBI Taxonomy" id="34475"/>
    <lineage>
        <taxon>Eukaryota</taxon>
        <taxon>Fungi</taxon>
        <taxon>Dikarya</taxon>
        <taxon>Basidiomycota</taxon>
        <taxon>Agaricomycotina</taxon>
        <taxon>Agaricomycetes</taxon>
        <taxon>Polyporales</taxon>
        <taxon>Rhodofomes</taxon>
    </lineage>
</organism>
<dbReference type="AlphaFoldDB" id="A0A4Y9Y0K6"/>
<accession>A0A4Y9Y0K6</accession>
<gene>
    <name evidence="2" type="ORF">EVJ58_g7921</name>
</gene>
<evidence type="ECO:0000256" key="1">
    <source>
        <dbReference type="SAM" id="MobiDB-lite"/>
    </source>
</evidence>
<protein>
    <submittedName>
        <fullName evidence="2">Uncharacterized protein</fullName>
    </submittedName>
</protein>
<name>A0A4Y9Y0K6_9APHY</name>